<sequence length="114" mass="12342">MIRTTTNFWLLTMTTCDEEVAIEGFKNGRGRDVNGSLKEIRQGEEGVCLSGHSTTMRHPEKRKDELGAVGEKDHDDLTLSHAQSVEANRHFLGGGVDVGVGVDFSSGGIDPTRA</sequence>
<gene>
    <name evidence="1" type="ORF">LR48_Vigan07g163000</name>
</gene>
<dbReference type="Gramene" id="KOM47926">
    <property type="protein sequence ID" value="KOM47926"/>
    <property type="gene ID" value="LR48_Vigan07g163000"/>
</dbReference>
<organism evidence="1 2">
    <name type="scientific">Phaseolus angularis</name>
    <name type="common">Azuki bean</name>
    <name type="synonym">Vigna angularis</name>
    <dbReference type="NCBI Taxonomy" id="3914"/>
    <lineage>
        <taxon>Eukaryota</taxon>
        <taxon>Viridiplantae</taxon>
        <taxon>Streptophyta</taxon>
        <taxon>Embryophyta</taxon>
        <taxon>Tracheophyta</taxon>
        <taxon>Spermatophyta</taxon>
        <taxon>Magnoliopsida</taxon>
        <taxon>eudicotyledons</taxon>
        <taxon>Gunneridae</taxon>
        <taxon>Pentapetalae</taxon>
        <taxon>rosids</taxon>
        <taxon>fabids</taxon>
        <taxon>Fabales</taxon>
        <taxon>Fabaceae</taxon>
        <taxon>Papilionoideae</taxon>
        <taxon>50 kb inversion clade</taxon>
        <taxon>NPAAA clade</taxon>
        <taxon>indigoferoid/millettioid clade</taxon>
        <taxon>Phaseoleae</taxon>
        <taxon>Vigna</taxon>
    </lineage>
</organism>
<evidence type="ECO:0000313" key="2">
    <source>
        <dbReference type="Proteomes" id="UP000053144"/>
    </source>
</evidence>
<dbReference type="AlphaFoldDB" id="A0A0L9UZ01"/>
<accession>A0A0L9UZ01</accession>
<proteinExistence type="predicted"/>
<dbReference type="Proteomes" id="UP000053144">
    <property type="component" value="Chromosome 7"/>
</dbReference>
<name>A0A0L9UZ01_PHAAN</name>
<dbReference type="EMBL" id="CM003377">
    <property type="protein sequence ID" value="KOM47926.1"/>
    <property type="molecule type" value="Genomic_DNA"/>
</dbReference>
<reference evidence="2" key="1">
    <citation type="journal article" date="2015" name="Proc. Natl. Acad. Sci. U.S.A.">
        <title>Genome sequencing of adzuki bean (Vigna angularis) provides insight into high starch and low fat accumulation and domestication.</title>
        <authorList>
            <person name="Yang K."/>
            <person name="Tian Z."/>
            <person name="Chen C."/>
            <person name="Luo L."/>
            <person name="Zhao B."/>
            <person name="Wang Z."/>
            <person name="Yu L."/>
            <person name="Li Y."/>
            <person name="Sun Y."/>
            <person name="Li W."/>
            <person name="Chen Y."/>
            <person name="Li Y."/>
            <person name="Zhang Y."/>
            <person name="Ai D."/>
            <person name="Zhao J."/>
            <person name="Shang C."/>
            <person name="Ma Y."/>
            <person name="Wu B."/>
            <person name="Wang M."/>
            <person name="Gao L."/>
            <person name="Sun D."/>
            <person name="Zhang P."/>
            <person name="Guo F."/>
            <person name="Wang W."/>
            <person name="Li Y."/>
            <person name="Wang J."/>
            <person name="Varshney R.K."/>
            <person name="Wang J."/>
            <person name="Ling H.Q."/>
            <person name="Wan P."/>
        </authorList>
    </citation>
    <scope>NUCLEOTIDE SEQUENCE</scope>
    <source>
        <strain evidence="2">cv. Jingnong 6</strain>
    </source>
</reference>
<protein>
    <submittedName>
        <fullName evidence="1">Uncharacterized protein</fullName>
    </submittedName>
</protein>
<evidence type="ECO:0000313" key="1">
    <source>
        <dbReference type="EMBL" id="KOM47926.1"/>
    </source>
</evidence>